<evidence type="ECO:0000313" key="3">
    <source>
        <dbReference type="EMBL" id="SMR02801.1"/>
    </source>
</evidence>
<dbReference type="Proteomes" id="UP000195953">
    <property type="component" value="Chromosome 1"/>
</dbReference>
<dbReference type="Proteomes" id="UP000195877">
    <property type="component" value="Chromosome 1"/>
</dbReference>
<name>A0A1Y6HJT0_9XANT</name>
<proteinExistence type="predicted"/>
<dbReference type="AlphaFoldDB" id="A0A1Y6HJT0"/>
<reference evidence="3 5" key="1">
    <citation type="submission" date="2017-05" db="EMBL/GenBank/DDBJ databases">
        <authorList>
            <person name="Song R."/>
            <person name="Chenine A.L."/>
            <person name="Ruprecht R.M."/>
        </authorList>
    </citation>
    <scope>NUCLEOTIDE SEQUENCE [LARGE SCALE GENOMIC DNA]</scope>
    <source>
        <strain evidence="3">PD5205</strain>
    </source>
</reference>
<keyword evidence="4" id="KW-1185">Reference proteome</keyword>
<feature type="compositionally biased region" description="Polar residues" evidence="1">
    <location>
        <begin position="553"/>
        <end position="564"/>
    </location>
</feature>
<sequence length="582" mass="61939">MPTKAQHSTTLRSFFSSPPENMYGNEDQTNIAANTAEHLPAATPGSGGLPSTRPPRRPASRGEPSSPGHITRPSPGTPTTIDLEIGQRSFPPPSPTQAQGSTSSMQQKSRQLAAHTGALAYRTGAACRNGLQKCGEEIASQSRNAAQSVHDKLFAGMNHTSQSLMIAADSIRTIAQDLLLDRLPSRTALGAYAGHSLQQLATCGIPTFAREVTMLNIYRLLANSKFARENPFAIVGMQSVVSMMAILAHAKVRQPRMRRDQIAAVKGHFGLSDAQWDALPEAEKTEKMAIQRADSRRVSANQVIAEGGFLTMTSLAAANGDCTIPSQVLATQLRNIVYAGMRELMQASVKLVATRGPSTSGVNDQNMSSMATAYSLTTLLSISSANLAAESIKSSIELRIPGHTSEFGEFAAIAAVRAVFNSAVEVVDAALAKHYETKQVGGEQIFNVGDKLPMTDHDRVLDHSIARFSWNQLAGMINLAMQNVAMSSNLAAQNASASNFLYATSTAASYGLSYRNTNQTYQAHARVRSAVAAQRQGAALEAIVTTPEAVAPSSGQWARSQPDQTPAAEIQEIGSSSTTISE</sequence>
<gene>
    <name evidence="3" type="ORF">PD5205_01492</name>
    <name evidence="2" type="ORF">PD885_01518</name>
</gene>
<evidence type="ECO:0000256" key="1">
    <source>
        <dbReference type="SAM" id="MobiDB-lite"/>
    </source>
</evidence>
<dbReference type="EMBL" id="LT853882">
    <property type="protein sequence ID" value="SMQ98768.1"/>
    <property type="molecule type" value="Genomic_DNA"/>
</dbReference>
<feature type="region of interest" description="Disordered" evidence="1">
    <location>
        <begin position="551"/>
        <end position="582"/>
    </location>
</feature>
<evidence type="ECO:0000313" key="5">
    <source>
        <dbReference type="Proteomes" id="UP000195953"/>
    </source>
</evidence>
<feature type="compositionally biased region" description="Polar residues" evidence="1">
    <location>
        <begin position="96"/>
        <end position="110"/>
    </location>
</feature>
<feature type="compositionally biased region" description="Polar residues" evidence="1">
    <location>
        <begin position="1"/>
        <end position="19"/>
    </location>
</feature>
<feature type="region of interest" description="Disordered" evidence="1">
    <location>
        <begin position="1"/>
        <end position="113"/>
    </location>
</feature>
<evidence type="ECO:0000313" key="2">
    <source>
        <dbReference type="EMBL" id="SMQ98768.1"/>
    </source>
</evidence>
<reference evidence="2 4" key="2">
    <citation type="submission" date="2017-05" db="EMBL/GenBank/DDBJ databases">
        <authorList>
            <person name="Blom J."/>
        </authorList>
    </citation>
    <scope>NUCLEOTIDE SEQUENCE [LARGE SCALE GENOMIC DNA]</scope>
    <source>
        <strain evidence="2">PD885</strain>
    </source>
</reference>
<accession>A0A1Y6HJT0</accession>
<protein>
    <submittedName>
        <fullName evidence="3">Uncharacterized protein</fullName>
    </submittedName>
</protein>
<feature type="compositionally biased region" description="Polar residues" evidence="1">
    <location>
        <begin position="573"/>
        <end position="582"/>
    </location>
</feature>
<organism evidence="3 5">
    <name type="scientific">Xanthomonas fragariae</name>
    <dbReference type="NCBI Taxonomy" id="48664"/>
    <lineage>
        <taxon>Bacteria</taxon>
        <taxon>Pseudomonadati</taxon>
        <taxon>Pseudomonadota</taxon>
        <taxon>Gammaproteobacteria</taxon>
        <taxon>Lysobacterales</taxon>
        <taxon>Lysobacteraceae</taxon>
        <taxon>Xanthomonas</taxon>
    </lineage>
</organism>
<dbReference type="EMBL" id="LT853885">
    <property type="protein sequence ID" value="SMR02801.1"/>
    <property type="molecule type" value="Genomic_DNA"/>
</dbReference>
<evidence type="ECO:0000313" key="4">
    <source>
        <dbReference type="Proteomes" id="UP000195877"/>
    </source>
</evidence>